<dbReference type="Proteomes" id="UP001151760">
    <property type="component" value="Unassembled WGS sequence"/>
</dbReference>
<protein>
    <submittedName>
        <fullName evidence="3">Uncharacterized protein</fullName>
    </submittedName>
</protein>
<dbReference type="EMBL" id="BQNB010009545">
    <property type="protein sequence ID" value="GJS65012.1"/>
    <property type="molecule type" value="Genomic_DNA"/>
</dbReference>
<sequence length="487" mass="54658">MPRDGLAIIKSKYKVRYSRSRAIEPRESTNAPLSTSTPSNSFEFQQLVASLEDKMDIRMSRLEKMISEKGMVVSCYRQCSRGLRNLFVINIMADVNALIKQAPAVAPPLALMNKSCLALDGSGILFAMTEPTGVTSVNWDDPMGVILTKDTLKEMLFRTRQILWGVINRAHIDYAERMWEEFTHPSIPARKTKRIWAQTHSGKEGKPLQLWILSVEENLKLTVDDPVIPEEPASSTRMLSSLQHLARDFSFGDQFFNDNPLKANNEKTTVDTEAKSMVSITIHQDTSAIPPMTSSMIDLPQQVSSDSILLNHLGELEQHIADLVDANQALEERLDKHGSRLYRLENQDIPNQVSKAVDEIVTDAVDWAMHAPLRERFRDLPEVDMKEILHNRMWESKSYQTHEDHMTLYEALENSMARDNRDQLLSDLVEVRKKKKKRQGLPKTPPGSPPHPPPHPPPPAGPSGTLGASGAFGSSQSQPPPLPPSNN</sequence>
<organism evidence="3 4">
    <name type="scientific">Tanacetum coccineum</name>
    <dbReference type="NCBI Taxonomy" id="301880"/>
    <lineage>
        <taxon>Eukaryota</taxon>
        <taxon>Viridiplantae</taxon>
        <taxon>Streptophyta</taxon>
        <taxon>Embryophyta</taxon>
        <taxon>Tracheophyta</taxon>
        <taxon>Spermatophyta</taxon>
        <taxon>Magnoliopsida</taxon>
        <taxon>eudicotyledons</taxon>
        <taxon>Gunneridae</taxon>
        <taxon>Pentapetalae</taxon>
        <taxon>asterids</taxon>
        <taxon>campanulids</taxon>
        <taxon>Asterales</taxon>
        <taxon>Asteraceae</taxon>
        <taxon>Asteroideae</taxon>
        <taxon>Anthemideae</taxon>
        <taxon>Anthemidinae</taxon>
        <taxon>Tanacetum</taxon>
    </lineage>
</organism>
<reference evidence="3" key="2">
    <citation type="submission" date="2022-01" db="EMBL/GenBank/DDBJ databases">
        <authorList>
            <person name="Yamashiro T."/>
            <person name="Shiraishi A."/>
            <person name="Satake H."/>
            <person name="Nakayama K."/>
        </authorList>
    </citation>
    <scope>NUCLEOTIDE SEQUENCE</scope>
</reference>
<evidence type="ECO:0000313" key="4">
    <source>
        <dbReference type="Proteomes" id="UP001151760"/>
    </source>
</evidence>
<feature type="compositionally biased region" description="Low complexity" evidence="2">
    <location>
        <begin position="462"/>
        <end position="477"/>
    </location>
</feature>
<gene>
    <name evidence="3" type="ORF">Tco_0679576</name>
</gene>
<feature type="compositionally biased region" description="Pro residues" evidence="2">
    <location>
        <begin position="478"/>
        <end position="487"/>
    </location>
</feature>
<evidence type="ECO:0000256" key="2">
    <source>
        <dbReference type="SAM" id="MobiDB-lite"/>
    </source>
</evidence>
<feature type="compositionally biased region" description="Pro residues" evidence="2">
    <location>
        <begin position="443"/>
        <end position="461"/>
    </location>
</feature>
<proteinExistence type="predicted"/>
<reference evidence="3" key="1">
    <citation type="journal article" date="2022" name="Int. J. Mol. Sci.">
        <title>Draft Genome of Tanacetum Coccineum: Genomic Comparison of Closely Related Tanacetum-Family Plants.</title>
        <authorList>
            <person name="Yamashiro T."/>
            <person name="Shiraishi A."/>
            <person name="Nakayama K."/>
            <person name="Satake H."/>
        </authorList>
    </citation>
    <scope>NUCLEOTIDE SEQUENCE</scope>
</reference>
<keyword evidence="1" id="KW-0175">Coiled coil</keyword>
<comment type="caution">
    <text evidence="3">The sequence shown here is derived from an EMBL/GenBank/DDBJ whole genome shotgun (WGS) entry which is preliminary data.</text>
</comment>
<name>A0ABQ4XID0_9ASTR</name>
<feature type="region of interest" description="Disordered" evidence="2">
    <location>
        <begin position="432"/>
        <end position="487"/>
    </location>
</feature>
<feature type="coiled-coil region" evidence="1">
    <location>
        <begin position="313"/>
        <end position="347"/>
    </location>
</feature>
<keyword evidence="4" id="KW-1185">Reference proteome</keyword>
<accession>A0ABQ4XID0</accession>
<evidence type="ECO:0000313" key="3">
    <source>
        <dbReference type="EMBL" id="GJS65012.1"/>
    </source>
</evidence>
<evidence type="ECO:0000256" key="1">
    <source>
        <dbReference type="SAM" id="Coils"/>
    </source>
</evidence>